<keyword evidence="2" id="KW-1185">Reference proteome</keyword>
<dbReference type="InterPro" id="IPR025439">
    <property type="entry name" value="Spore_coat_CotO"/>
</dbReference>
<organism evidence="1 2">
    <name type="scientific">Gracilibacillus kekensis</name>
    <dbReference type="NCBI Taxonomy" id="1027249"/>
    <lineage>
        <taxon>Bacteria</taxon>
        <taxon>Bacillati</taxon>
        <taxon>Bacillota</taxon>
        <taxon>Bacilli</taxon>
        <taxon>Bacillales</taxon>
        <taxon>Bacillaceae</taxon>
        <taxon>Gracilibacillus</taxon>
    </lineage>
</organism>
<dbReference type="OrthoDB" id="2970540at2"/>
<evidence type="ECO:0000313" key="1">
    <source>
        <dbReference type="EMBL" id="SHM40916.1"/>
    </source>
</evidence>
<reference evidence="1 2" key="1">
    <citation type="submission" date="2016-11" db="EMBL/GenBank/DDBJ databases">
        <authorList>
            <person name="Jaros S."/>
            <person name="Januszkiewicz K."/>
            <person name="Wedrychowicz H."/>
        </authorList>
    </citation>
    <scope>NUCLEOTIDE SEQUENCE [LARGE SCALE GENOMIC DNA]</scope>
    <source>
        <strain evidence="1 2">CGMCC 1.10681</strain>
    </source>
</reference>
<dbReference type="AlphaFoldDB" id="A0A1M7IJC4"/>
<name>A0A1M7IJC4_9BACI</name>
<dbReference type="RefSeq" id="WP_073198605.1">
    <property type="nucleotide sequence ID" value="NZ_FRCZ01000001.1"/>
</dbReference>
<dbReference type="STRING" id="1027249.SAMN05216179_0075"/>
<dbReference type="Pfam" id="PF14153">
    <property type="entry name" value="Spore_coat_CotO"/>
    <property type="match status" value="1"/>
</dbReference>
<sequence length="134" mass="15673">MVDSVQTNKELPKLYITQPDLAEPSRSMQSYYQSTNKYQKREENDEIVKKQKVASDQLDKKKFKDMTLKEKVIYFASMPFHVPKVKCELQTERKKYVGIIEDFQNQMVMVKVASKQAPVSIPIDHIKEINLIGF</sequence>
<protein>
    <submittedName>
        <fullName evidence="1">Putative ribosome maturation factor RimP</fullName>
    </submittedName>
</protein>
<dbReference type="EMBL" id="FRCZ01000001">
    <property type="protein sequence ID" value="SHM40916.1"/>
    <property type="molecule type" value="Genomic_DNA"/>
</dbReference>
<evidence type="ECO:0000313" key="2">
    <source>
        <dbReference type="Proteomes" id="UP000184184"/>
    </source>
</evidence>
<gene>
    <name evidence="1" type="ORF">SAMN05216179_0075</name>
</gene>
<accession>A0A1M7IJC4</accession>
<dbReference type="Proteomes" id="UP000184184">
    <property type="component" value="Unassembled WGS sequence"/>
</dbReference>
<proteinExistence type="predicted"/>